<dbReference type="GO" id="GO:0005886">
    <property type="term" value="C:plasma membrane"/>
    <property type="evidence" value="ECO:0007669"/>
    <property type="project" value="UniProtKB-SubCell"/>
</dbReference>
<comment type="subcellular location">
    <subcellularLocation>
        <location evidence="6">Cell membrane</location>
        <topology evidence="6">Multi-pass membrane protein</topology>
    </subcellularLocation>
    <subcellularLocation>
        <location evidence="1">Membrane</location>
        <topology evidence="1">Multi-pass membrane protein</topology>
    </subcellularLocation>
</comment>
<evidence type="ECO:0000256" key="3">
    <source>
        <dbReference type="ARBA" id="ARBA00022970"/>
    </source>
</evidence>
<comment type="caution">
    <text evidence="8">The sequence shown here is derived from an EMBL/GenBank/DDBJ whole genome shotgun (WGS) entry which is preliminary data.</text>
</comment>
<feature type="domain" description="ABC transmembrane type-1" evidence="7">
    <location>
        <begin position="67"/>
        <end position="276"/>
    </location>
</feature>
<feature type="transmembrane region" description="Helical" evidence="6">
    <location>
        <begin position="142"/>
        <end position="166"/>
    </location>
</feature>
<dbReference type="RefSeq" id="WP_166197086.1">
    <property type="nucleotide sequence ID" value="NZ_JAAOIV010000008.1"/>
</dbReference>
<feature type="transmembrane region" description="Helical" evidence="6">
    <location>
        <begin position="63"/>
        <end position="91"/>
    </location>
</feature>
<keyword evidence="9" id="KW-1185">Reference proteome</keyword>
<protein>
    <submittedName>
        <fullName evidence="8">Amino acid ABC transporter permease</fullName>
    </submittedName>
</protein>
<evidence type="ECO:0000313" key="9">
    <source>
        <dbReference type="Proteomes" id="UP000744769"/>
    </source>
</evidence>
<dbReference type="InterPro" id="IPR043429">
    <property type="entry name" value="ArtM/GltK/GlnP/TcyL/YhdX-like"/>
</dbReference>
<dbReference type="InterPro" id="IPR000515">
    <property type="entry name" value="MetI-like"/>
</dbReference>
<feature type="transmembrane region" description="Helical" evidence="6">
    <location>
        <begin position="103"/>
        <end position="130"/>
    </location>
</feature>
<dbReference type="GO" id="GO:0055085">
    <property type="term" value="P:transmembrane transport"/>
    <property type="evidence" value="ECO:0007669"/>
    <property type="project" value="InterPro"/>
</dbReference>
<dbReference type="GO" id="GO:0006865">
    <property type="term" value="P:amino acid transport"/>
    <property type="evidence" value="ECO:0007669"/>
    <property type="project" value="UniProtKB-KW"/>
</dbReference>
<feature type="transmembrane region" description="Helical" evidence="6">
    <location>
        <begin position="258"/>
        <end position="279"/>
    </location>
</feature>
<evidence type="ECO:0000256" key="2">
    <source>
        <dbReference type="ARBA" id="ARBA00022692"/>
    </source>
</evidence>
<reference evidence="8" key="1">
    <citation type="submission" date="2020-03" db="EMBL/GenBank/DDBJ databases">
        <title>Draft sequencing of Calidifontibacter sp. DB0510.</title>
        <authorList>
            <person name="Kim D.-U."/>
        </authorList>
    </citation>
    <scope>NUCLEOTIDE SEQUENCE</scope>
    <source>
        <strain evidence="8">DB0510</strain>
    </source>
</reference>
<proteinExistence type="inferred from homology"/>
<gene>
    <name evidence="8" type="ORF">G9U51_11575</name>
</gene>
<organism evidence="8 9">
    <name type="scientific">Metallococcus carri</name>
    <dbReference type="NCBI Taxonomy" id="1656884"/>
    <lineage>
        <taxon>Bacteria</taxon>
        <taxon>Bacillati</taxon>
        <taxon>Actinomycetota</taxon>
        <taxon>Actinomycetes</taxon>
        <taxon>Micrococcales</taxon>
        <taxon>Dermacoccaceae</taxon>
        <taxon>Metallococcus</taxon>
    </lineage>
</organism>
<dbReference type="EMBL" id="JAAOIV010000008">
    <property type="protein sequence ID" value="NHN56417.1"/>
    <property type="molecule type" value="Genomic_DNA"/>
</dbReference>
<dbReference type="Gene3D" id="1.10.3720.10">
    <property type="entry name" value="MetI-like"/>
    <property type="match status" value="1"/>
</dbReference>
<sequence length="310" mass="33626">MSSAPDTLDRPGEINARPVRHPGRWIAIAVLAVLAAMLISSFVTNAKWDWPFVWQVMKYKPVITGLLAGTILGTIGAMIIGVVLGVLLAIMRLTDNPVLKGASWLYIWFFRGIPRYVLLIVMSVGILYLYDTLTIGLPFLPVTFFTINVKTFSTGLFVGILALGLSEAAYMAEIARAGILSVDKGQDEAACALGMSKGLSMRRVILPQAMRVIVPPTGNETLSMVKDTSLLVAVPVTNEMFFQAQAVSQATYKVMPSLIAAVIWYLIVSTILGMGQSWLERHFGRGFGAQTSVQNDTRVKFLGLRGGGGN</sequence>
<dbReference type="CDD" id="cd06261">
    <property type="entry name" value="TM_PBP2"/>
    <property type="match status" value="1"/>
</dbReference>
<dbReference type="SUPFAM" id="SSF161098">
    <property type="entry name" value="MetI-like"/>
    <property type="match status" value="1"/>
</dbReference>
<keyword evidence="6" id="KW-0813">Transport</keyword>
<dbReference type="Pfam" id="PF00528">
    <property type="entry name" value="BPD_transp_1"/>
    <property type="match status" value="1"/>
</dbReference>
<evidence type="ECO:0000256" key="5">
    <source>
        <dbReference type="ARBA" id="ARBA00023136"/>
    </source>
</evidence>
<keyword evidence="4 6" id="KW-1133">Transmembrane helix</keyword>
<keyword evidence="2 6" id="KW-0812">Transmembrane</keyword>
<evidence type="ECO:0000256" key="1">
    <source>
        <dbReference type="ARBA" id="ARBA00004141"/>
    </source>
</evidence>
<evidence type="ECO:0000259" key="7">
    <source>
        <dbReference type="PROSITE" id="PS50928"/>
    </source>
</evidence>
<evidence type="ECO:0000256" key="4">
    <source>
        <dbReference type="ARBA" id="ARBA00022989"/>
    </source>
</evidence>
<comment type="similarity">
    <text evidence="6">Belongs to the binding-protein-dependent transport system permease family.</text>
</comment>
<dbReference type="PANTHER" id="PTHR30614:SF0">
    <property type="entry name" value="L-CYSTINE TRANSPORT SYSTEM PERMEASE PROTEIN TCYL"/>
    <property type="match status" value="1"/>
</dbReference>
<feature type="transmembrane region" description="Helical" evidence="6">
    <location>
        <begin position="25"/>
        <end position="43"/>
    </location>
</feature>
<dbReference type="AlphaFoldDB" id="A0A967E9I3"/>
<evidence type="ECO:0000313" key="8">
    <source>
        <dbReference type="EMBL" id="NHN56417.1"/>
    </source>
</evidence>
<dbReference type="Proteomes" id="UP000744769">
    <property type="component" value="Unassembled WGS sequence"/>
</dbReference>
<keyword evidence="3" id="KW-0029">Amino-acid transport</keyword>
<accession>A0A967E9I3</accession>
<dbReference type="PROSITE" id="PS50928">
    <property type="entry name" value="ABC_TM1"/>
    <property type="match status" value="1"/>
</dbReference>
<keyword evidence="5 6" id="KW-0472">Membrane</keyword>
<evidence type="ECO:0000256" key="6">
    <source>
        <dbReference type="RuleBase" id="RU363032"/>
    </source>
</evidence>
<dbReference type="PANTHER" id="PTHR30614">
    <property type="entry name" value="MEMBRANE COMPONENT OF AMINO ACID ABC TRANSPORTER"/>
    <property type="match status" value="1"/>
</dbReference>
<dbReference type="InterPro" id="IPR035906">
    <property type="entry name" value="MetI-like_sf"/>
</dbReference>
<name>A0A967E9I3_9MICO</name>